<proteinExistence type="predicted"/>
<evidence type="ECO:0000256" key="1">
    <source>
        <dbReference type="SAM" id="Phobius"/>
    </source>
</evidence>
<keyword evidence="3" id="KW-1185">Reference proteome</keyword>
<keyword evidence="1" id="KW-1133">Transmembrane helix</keyword>
<organism evidence="2 3">
    <name type="scientific">Yasminevirus sp. GU-2018</name>
    <dbReference type="NCBI Taxonomy" id="2420051"/>
    <lineage>
        <taxon>Viruses</taxon>
        <taxon>Varidnaviria</taxon>
        <taxon>Bamfordvirae</taxon>
        <taxon>Nucleocytoviricota</taxon>
        <taxon>Megaviricetes</taxon>
        <taxon>Imitervirales</taxon>
        <taxon>Mimiviridae</taxon>
        <taxon>Klosneuvirinae</taxon>
        <taxon>Yasminevirus</taxon>
        <taxon>Yasminevirus saudimassiliense</taxon>
    </lineage>
</organism>
<keyword evidence="1" id="KW-0812">Transmembrane</keyword>
<evidence type="ECO:0000313" key="2">
    <source>
        <dbReference type="EMBL" id="VBB18362.1"/>
    </source>
</evidence>
<feature type="transmembrane region" description="Helical" evidence="1">
    <location>
        <begin position="85"/>
        <end position="107"/>
    </location>
</feature>
<name>A0A5K0UA42_9VIRU</name>
<dbReference type="EMBL" id="UPSH01000001">
    <property type="protein sequence ID" value="VBB18362.1"/>
    <property type="molecule type" value="Genomic_DNA"/>
</dbReference>
<protein>
    <submittedName>
        <fullName evidence="2">Patatin-like phospholipase</fullName>
    </submittedName>
</protein>
<evidence type="ECO:0000313" key="3">
    <source>
        <dbReference type="Proteomes" id="UP000594342"/>
    </source>
</evidence>
<accession>A0A5K0UA42</accession>
<dbReference type="Proteomes" id="UP000594342">
    <property type="component" value="Unassembled WGS sequence"/>
</dbReference>
<gene>
    <name evidence="2" type="ORF">YASMINEVIRUS_825</name>
</gene>
<comment type="caution">
    <text evidence="2">The sequence shown here is derived from an EMBL/GenBank/DDBJ whole genome shotgun (WGS) entry which is preliminary data.</text>
</comment>
<sequence>MRKNINLYLSGYACDSVYQSALVQSIDLSSYDNTTFHTSGFSSLMCFMYLSGNVDLFRAYMYRLATDGVSKFGFYRRIALFLKRIPFGIGSYILSLIDAICVLFNMINGYVYTLDDFERLMTYTAYRSSKTSGDKINKKALKNMNVHIYNITTNKIEVVNGTHPLFRKYVLASLCRFPLYDPVRIESLESECPCTEEGCPMCNKHRRNNEISITVDGYHVCTCDNPEHNSCSYVDCEISSSFLLEPHIDVNKLGHDSNNTVVLLLPNCQREKRPPVIKKRDFVSHLLYFMRYLTQRSVNDLVDPIFEQYSEFTGVNNCVVVNYCRRNSKTESEVENITLRDLRASFNDGLKTVRILNEKLVHVDEPKMYIECIASN</sequence>
<reference evidence="2 3" key="1">
    <citation type="submission" date="2018-10" db="EMBL/GenBank/DDBJ databases">
        <authorList>
            <consortium name="IHU Genomes"/>
        </authorList>
    </citation>
    <scope>NUCLEOTIDE SEQUENCE [LARGE SCALE GENOMIC DNA]</scope>
    <source>
        <strain evidence="2 3">A1</strain>
    </source>
</reference>
<keyword evidence="1" id="KW-0472">Membrane</keyword>